<reference evidence="1 2" key="1">
    <citation type="submission" date="2020-08" db="EMBL/GenBank/DDBJ databases">
        <title>Putative novel bacterial strains isolated from necrotic wheat leaf tissues caused by Xanthomonas translucens.</title>
        <authorList>
            <person name="Tambong J.T."/>
        </authorList>
    </citation>
    <scope>NUCLEOTIDE SEQUENCE [LARGE SCALE GENOMIC DNA]</scope>
    <source>
        <strain evidence="2">DOAB 1063</strain>
    </source>
</reference>
<sequence length="336" mass="35877">MTAVNNVPDFKVTLDGTDLTDRIRPRLISLRLSEKRGGDADQLEITIDDSDGKLAVPRAGATLTVQLGWSAGADVTVGLVDKGKFTVDEIEHSGPPDQITIRARAADFTSAIAIRREKSWHDTTLGAIVREIAGRNKLTPRCAPALASIAVKAMAQTRESDIALLRRLGRENDATATVKAGVLILAPTGAATTATGAAIPALTIRRGDGDRHSFRIKKRDEAGSVSADWHDRKGAKKKTVTVGSGTGETKRLTRTYSSEDAARRAATAEQGRAAREPRTLDLGLALGRLEIYPDRPVTVAGFKAEIDAVKWLVSDVSHELIADRGFTTALTLESAA</sequence>
<comment type="caution">
    <text evidence="1">The sequence shown here is derived from an EMBL/GenBank/DDBJ whole genome shotgun (WGS) entry which is preliminary data.</text>
</comment>
<dbReference type="SUPFAM" id="SSF69279">
    <property type="entry name" value="Phage tail proteins"/>
    <property type="match status" value="1"/>
</dbReference>
<dbReference type="RefSeq" id="WP_187502714.1">
    <property type="nucleotide sequence ID" value="NZ_CP162536.1"/>
</dbReference>
<evidence type="ECO:0000313" key="1">
    <source>
        <dbReference type="EMBL" id="MBC3940932.1"/>
    </source>
</evidence>
<dbReference type="EMBL" id="JACONT010000006">
    <property type="protein sequence ID" value="MBC3940932.1"/>
    <property type="molecule type" value="Genomic_DNA"/>
</dbReference>
<evidence type="ECO:0000313" key="2">
    <source>
        <dbReference type="Proteomes" id="UP000597613"/>
    </source>
</evidence>
<proteinExistence type="predicted"/>
<dbReference type="PANTHER" id="PTHR35862:SF1">
    <property type="entry name" value="FELS-2 PROPHAGE PROTEIN"/>
    <property type="match status" value="1"/>
</dbReference>
<dbReference type="InterPro" id="IPR052726">
    <property type="entry name" value="Phage_Baseplate_Hub"/>
</dbReference>
<accession>A0ABR7AKF1</accession>
<organism evidence="1 2">
    <name type="scientific">Sphingomonas albertensis</name>
    <dbReference type="NCBI Taxonomy" id="2762591"/>
    <lineage>
        <taxon>Bacteria</taxon>
        <taxon>Pseudomonadati</taxon>
        <taxon>Pseudomonadota</taxon>
        <taxon>Alphaproteobacteria</taxon>
        <taxon>Sphingomonadales</taxon>
        <taxon>Sphingomonadaceae</taxon>
        <taxon>Sphingomonas</taxon>
    </lineage>
</organism>
<protein>
    <submittedName>
        <fullName evidence="1">Phage late control D family protein</fullName>
    </submittedName>
</protein>
<gene>
    <name evidence="1" type="ORF">H8S47_04445</name>
</gene>
<dbReference type="PANTHER" id="PTHR35862">
    <property type="entry name" value="FELS-2 PROPHAGE PROTEIN"/>
    <property type="match status" value="1"/>
</dbReference>
<dbReference type="Pfam" id="PF05954">
    <property type="entry name" value="Phage_GPD"/>
    <property type="match status" value="1"/>
</dbReference>
<dbReference type="Proteomes" id="UP000597613">
    <property type="component" value="Unassembled WGS sequence"/>
</dbReference>
<name>A0ABR7AKF1_9SPHN</name>
<keyword evidence="2" id="KW-1185">Reference proteome</keyword>